<dbReference type="AlphaFoldDB" id="A0A7J9B370"/>
<name>A0A7J9B370_9ROSI</name>
<evidence type="ECO:0000313" key="1">
    <source>
        <dbReference type="EMBL" id="MBA0730730.1"/>
    </source>
</evidence>
<keyword evidence="2" id="KW-1185">Reference proteome</keyword>
<evidence type="ECO:0000313" key="2">
    <source>
        <dbReference type="Proteomes" id="UP000593574"/>
    </source>
</evidence>
<proteinExistence type="predicted"/>
<sequence>MIWFHNPHGFYTSKSSYSWLLLKQVGFGHHGFFLRQSKSSKPSQNFRCGASTETLVHAFKDCPTAWAILTLGGLDGRLHDKDYLYYRHEDVMHILDRKAVADFIMTLWNSWNNRNNFVFHGKEDGAQIIWDRARTLFHDFQIHNLVNKPMLPLTPAIKKWEKLPCRDVKINFDAIVFKNKIGFGVIICDSDGFVLGGGGGFKDEEMMKKWA</sequence>
<evidence type="ECO:0008006" key="3">
    <source>
        <dbReference type="Google" id="ProtNLM"/>
    </source>
</evidence>
<comment type="caution">
    <text evidence="1">The sequence shown here is derived from an EMBL/GenBank/DDBJ whole genome shotgun (WGS) entry which is preliminary data.</text>
</comment>
<dbReference type="EMBL" id="JABEZV010446899">
    <property type="protein sequence ID" value="MBA0730730.1"/>
    <property type="molecule type" value="Genomic_DNA"/>
</dbReference>
<accession>A0A7J9B370</accession>
<organism evidence="1 2">
    <name type="scientific">Gossypium laxum</name>
    <dbReference type="NCBI Taxonomy" id="34288"/>
    <lineage>
        <taxon>Eukaryota</taxon>
        <taxon>Viridiplantae</taxon>
        <taxon>Streptophyta</taxon>
        <taxon>Embryophyta</taxon>
        <taxon>Tracheophyta</taxon>
        <taxon>Spermatophyta</taxon>
        <taxon>Magnoliopsida</taxon>
        <taxon>eudicotyledons</taxon>
        <taxon>Gunneridae</taxon>
        <taxon>Pentapetalae</taxon>
        <taxon>rosids</taxon>
        <taxon>malvids</taxon>
        <taxon>Malvales</taxon>
        <taxon>Malvaceae</taxon>
        <taxon>Malvoideae</taxon>
        <taxon>Gossypium</taxon>
    </lineage>
</organism>
<reference evidence="1 2" key="1">
    <citation type="journal article" date="2019" name="Genome Biol. Evol.">
        <title>Insights into the evolution of the New World diploid cottons (Gossypium, subgenus Houzingenia) based on genome sequencing.</title>
        <authorList>
            <person name="Grover C.E."/>
            <person name="Arick M.A. 2nd"/>
            <person name="Thrash A."/>
            <person name="Conover J.L."/>
            <person name="Sanders W.S."/>
            <person name="Peterson D.G."/>
            <person name="Frelichowski J.E."/>
            <person name="Scheffler J.A."/>
            <person name="Scheffler B.E."/>
            <person name="Wendel J.F."/>
        </authorList>
    </citation>
    <scope>NUCLEOTIDE SEQUENCE [LARGE SCALE GENOMIC DNA]</scope>
    <source>
        <strain evidence="1">4</strain>
        <tissue evidence="1">Leaf</tissue>
    </source>
</reference>
<gene>
    <name evidence="1" type="ORF">Golax_022806</name>
</gene>
<dbReference type="Proteomes" id="UP000593574">
    <property type="component" value="Unassembled WGS sequence"/>
</dbReference>
<protein>
    <recommendedName>
        <fullName evidence="3">Reverse transcriptase zinc-binding domain-containing protein</fullName>
    </recommendedName>
</protein>